<name>A0A096A8Z2_9BACT</name>
<sequence>MKKKLYITLSAFTLILFSACSPAVNDDADEDYDKLFPFKGIEKPKISYDDQALQLASIDMNENSYVYPGVEINGEKRTYTVTLICSFFEKELQGSLVPDEELSSTYTIRYIDADKTLKTFFTEADDFDDSDVKLLKNGEEQKITFQAMSGFPMFLQVKGGGPSNSSVRATISAVSNDGLTIVRPLHVEQFQNEEGINLIKNPFCGYIILP</sequence>
<evidence type="ECO:0000256" key="1">
    <source>
        <dbReference type="SAM" id="SignalP"/>
    </source>
</evidence>
<dbReference type="OrthoDB" id="1012368at2"/>
<accession>A0A096A8Z2</accession>
<dbReference type="AlphaFoldDB" id="A0A096A8Z2"/>
<evidence type="ECO:0000313" key="2">
    <source>
        <dbReference type="EMBL" id="KGF43420.1"/>
    </source>
</evidence>
<feature type="signal peptide" evidence="1">
    <location>
        <begin position="1"/>
        <end position="23"/>
    </location>
</feature>
<dbReference type="GeneID" id="78529620"/>
<dbReference type="RefSeq" id="WP_004337907.1">
    <property type="nucleotide sequence ID" value="NZ_JRNQ01000089.1"/>
</dbReference>
<gene>
    <name evidence="2" type="ORF">HMPREF0647_10155</name>
</gene>
<reference evidence="2 3" key="1">
    <citation type="submission" date="2014-07" db="EMBL/GenBank/DDBJ databases">
        <authorList>
            <person name="McCorrison J."/>
            <person name="Sanka R."/>
            <person name="Torralba M."/>
            <person name="Gillis M."/>
            <person name="Haft D.H."/>
            <person name="Methe B."/>
            <person name="Sutton G."/>
            <person name="Nelson K.E."/>
        </authorList>
    </citation>
    <scope>NUCLEOTIDE SEQUENCE [LARGE SCALE GENOMIC DNA]</scope>
    <source>
        <strain evidence="2 3">DNF00320</strain>
    </source>
</reference>
<organism evidence="2 3">
    <name type="scientific">Prevotella bivia DNF00320</name>
    <dbReference type="NCBI Taxonomy" id="1401068"/>
    <lineage>
        <taxon>Bacteria</taxon>
        <taxon>Pseudomonadati</taxon>
        <taxon>Bacteroidota</taxon>
        <taxon>Bacteroidia</taxon>
        <taxon>Bacteroidales</taxon>
        <taxon>Prevotellaceae</taxon>
        <taxon>Prevotella</taxon>
    </lineage>
</organism>
<dbReference type="Proteomes" id="UP000029525">
    <property type="component" value="Unassembled WGS sequence"/>
</dbReference>
<dbReference type="EMBL" id="JRNQ01000089">
    <property type="protein sequence ID" value="KGF43420.1"/>
    <property type="molecule type" value="Genomic_DNA"/>
</dbReference>
<proteinExistence type="predicted"/>
<evidence type="ECO:0000313" key="3">
    <source>
        <dbReference type="Proteomes" id="UP000029525"/>
    </source>
</evidence>
<evidence type="ECO:0008006" key="4">
    <source>
        <dbReference type="Google" id="ProtNLM"/>
    </source>
</evidence>
<comment type="caution">
    <text evidence="2">The sequence shown here is derived from an EMBL/GenBank/DDBJ whole genome shotgun (WGS) entry which is preliminary data.</text>
</comment>
<protein>
    <recommendedName>
        <fullName evidence="4">Lipoprotein</fullName>
    </recommendedName>
</protein>
<keyword evidence="1" id="KW-0732">Signal</keyword>
<feature type="chain" id="PRO_5001916200" description="Lipoprotein" evidence="1">
    <location>
        <begin position="24"/>
        <end position="210"/>
    </location>
</feature>
<dbReference type="PROSITE" id="PS51257">
    <property type="entry name" value="PROKAR_LIPOPROTEIN"/>
    <property type="match status" value="1"/>
</dbReference>